<accession>A0A4U0X267</accession>
<feature type="transmembrane region" description="Helical" evidence="8">
    <location>
        <begin position="358"/>
        <end position="379"/>
    </location>
</feature>
<dbReference type="InterPro" id="IPR036390">
    <property type="entry name" value="WH_DNA-bd_sf"/>
</dbReference>
<evidence type="ECO:0000256" key="4">
    <source>
        <dbReference type="ARBA" id="ARBA00022490"/>
    </source>
</evidence>
<keyword evidence="4" id="KW-0963">Cytoplasm</keyword>
<feature type="region of interest" description="Disordered" evidence="7">
    <location>
        <begin position="461"/>
        <end position="509"/>
    </location>
</feature>
<evidence type="ECO:0000256" key="1">
    <source>
        <dbReference type="ARBA" id="ARBA00004123"/>
    </source>
</evidence>
<gene>
    <name evidence="10" type="ORF">B0A55_09675</name>
</gene>
<evidence type="ECO:0000256" key="8">
    <source>
        <dbReference type="SAM" id="Phobius"/>
    </source>
</evidence>
<dbReference type="PANTHER" id="PTHR14145:SF2">
    <property type="entry name" value="COP9 SIGNALOSOME COMPLEX SUBUNIT 1"/>
    <property type="match status" value="1"/>
</dbReference>
<feature type="non-terminal residue" evidence="10">
    <location>
        <position position="1"/>
    </location>
</feature>
<dbReference type="Pfam" id="PF01399">
    <property type="entry name" value="PCI"/>
    <property type="match status" value="1"/>
</dbReference>
<dbReference type="EMBL" id="NAJQ01000470">
    <property type="protein sequence ID" value="TKA69063.1"/>
    <property type="molecule type" value="Genomic_DNA"/>
</dbReference>
<proteinExistence type="inferred from homology"/>
<evidence type="ECO:0000256" key="7">
    <source>
        <dbReference type="SAM" id="MobiDB-lite"/>
    </source>
</evidence>
<evidence type="ECO:0000259" key="9">
    <source>
        <dbReference type="PROSITE" id="PS50250"/>
    </source>
</evidence>
<comment type="caution">
    <text evidence="10">The sequence shown here is derived from an EMBL/GenBank/DDBJ whole genome shotgun (WGS) entry which is preliminary data.</text>
</comment>
<dbReference type="Gene3D" id="1.25.40.570">
    <property type="match status" value="1"/>
</dbReference>
<evidence type="ECO:0000256" key="2">
    <source>
        <dbReference type="ARBA" id="ARBA00004496"/>
    </source>
</evidence>
<keyword evidence="8" id="KW-1133">Transmembrane helix</keyword>
<dbReference type="InterPro" id="IPR000717">
    <property type="entry name" value="PCI_dom"/>
</dbReference>
<protein>
    <recommendedName>
        <fullName evidence="9">PCI domain-containing protein</fullName>
    </recommendedName>
</protein>
<dbReference type="PROSITE" id="PS50250">
    <property type="entry name" value="PCI"/>
    <property type="match status" value="1"/>
</dbReference>
<feature type="region of interest" description="Disordered" evidence="7">
    <location>
        <begin position="326"/>
        <end position="346"/>
    </location>
</feature>
<keyword evidence="5" id="KW-0736">Signalosome</keyword>
<name>A0A4U0X267_9PEZI</name>
<sequence>DLVDRVLGGPFRAFLELEPHMRKAISLYTTAKYQACLDTLRRYYSDWSLDVFLGVPASSLSSASHVDVLFAHIREKSITAYFSSFSEVSLASLASTFPPTSTSPTVMEEEVLAMIDAGQLHARLDVVNGTLVAPRRELRAGSHEDARRAAEEVERTLLLRLHKVNIVLAGLEVPRSKVGWEGQGNGLFHPDLFVSVPKAAQREVQRAAEETPLLRHHLPPPPASRASLLRTTTATPQTWSCFCQSGYLTTLYTSPAGICDGVCTSASDAQQVMTWFTTNCGTDDGVAEHAGSGSGGNSGGGGTTVVVITSTSTSAPATTAAATGTGAALPSTTASGGTVEPDVHTSSGKTWWDGHWKWVLMLIILFVALLLLALLATYLKRRHDRRADQIREGFNTGITTRSAPMAMASAPADTAQDATYASGGGGMGPSGYASGRNSPAPAGRMKEALMPYGTPAYPYTRGESRLGIRGDDLGGRRSPSARGGTPVGELEKEVGMLSPEGAPPAKRTRRVLVRERSLEGAGSPEVEKM</sequence>
<dbReference type="SMART" id="SM00088">
    <property type="entry name" value="PINT"/>
    <property type="match status" value="1"/>
</dbReference>
<reference evidence="10 11" key="1">
    <citation type="submission" date="2017-03" db="EMBL/GenBank/DDBJ databases">
        <title>Genomes of endolithic fungi from Antarctica.</title>
        <authorList>
            <person name="Coleine C."/>
            <person name="Masonjones S."/>
            <person name="Stajich J.E."/>
        </authorList>
    </citation>
    <scope>NUCLEOTIDE SEQUENCE [LARGE SCALE GENOMIC DNA]</scope>
    <source>
        <strain evidence="10 11">CCFEE 5184</strain>
    </source>
</reference>
<comment type="subcellular location">
    <subcellularLocation>
        <location evidence="2">Cytoplasm</location>
    </subcellularLocation>
    <subcellularLocation>
        <location evidence="1">Nucleus</location>
    </subcellularLocation>
</comment>
<dbReference type="OrthoDB" id="422427at2759"/>
<keyword evidence="8" id="KW-0812">Transmembrane</keyword>
<comment type="similarity">
    <text evidence="3">Belongs to the CSN1 family.</text>
</comment>
<dbReference type="GO" id="GO:0005737">
    <property type="term" value="C:cytoplasm"/>
    <property type="evidence" value="ECO:0007669"/>
    <property type="project" value="UniProtKB-SubCell"/>
</dbReference>
<evidence type="ECO:0000313" key="11">
    <source>
        <dbReference type="Proteomes" id="UP000309340"/>
    </source>
</evidence>
<feature type="compositionally biased region" description="Low complexity" evidence="7">
    <location>
        <begin position="326"/>
        <end position="338"/>
    </location>
</feature>
<dbReference type="AlphaFoldDB" id="A0A4U0X267"/>
<feature type="compositionally biased region" description="Basic and acidic residues" evidence="7">
    <location>
        <begin position="462"/>
        <end position="475"/>
    </location>
</feature>
<evidence type="ECO:0000256" key="3">
    <source>
        <dbReference type="ARBA" id="ARBA00008793"/>
    </source>
</evidence>
<keyword evidence="11" id="KW-1185">Reference proteome</keyword>
<evidence type="ECO:0000256" key="5">
    <source>
        <dbReference type="ARBA" id="ARBA00022790"/>
    </source>
</evidence>
<dbReference type="SUPFAM" id="SSF46785">
    <property type="entry name" value="Winged helix' DNA-binding domain"/>
    <property type="match status" value="1"/>
</dbReference>
<dbReference type="InterPro" id="IPR019585">
    <property type="entry name" value="Rpn7/CSN1"/>
</dbReference>
<keyword evidence="6" id="KW-0539">Nucleus</keyword>
<dbReference type="Proteomes" id="UP000309340">
    <property type="component" value="Unassembled WGS sequence"/>
</dbReference>
<dbReference type="PANTHER" id="PTHR14145">
    <property type="entry name" value="26S PROTESOME SUBUNIT 6"/>
    <property type="match status" value="1"/>
</dbReference>
<evidence type="ECO:0000256" key="6">
    <source>
        <dbReference type="ARBA" id="ARBA00023242"/>
    </source>
</evidence>
<evidence type="ECO:0000313" key="10">
    <source>
        <dbReference type="EMBL" id="TKA69063.1"/>
    </source>
</evidence>
<feature type="domain" description="PCI" evidence="9">
    <location>
        <begin position="1"/>
        <end position="138"/>
    </location>
</feature>
<organism evidence="10 11">
    <name type="scientific">Friedmanniomyces simplex</name>
    <dbReference type="NCBI Taxonomy" id="329884"/>
    <lineage>
        <taxon>Eukaryota</taxon>
        <taxon>Fungi</taxon>
        <taxon>Dikarya</taxon>
        <taxon>Ascomycota</taxon>
        <taxon>Pezizomycotina</taxon>
        <taxon>Dothideomycetes</taxon>
        <taxon>Dothideomycetidae</taxon>
        <taxon>Mycosphaerellales</taxon>
        <taxon>Teratosphaeriaceae</taxon>
        <taxon>Friedmanniomyces</taxon>
    </lineage>
</organism>
<keyword evidence="8" id="KW-0472">Membrane</keyword>
<dbReference type="GO" id="GO:0008180">
    <property type="term" value="C:COP9 signalosome"/>
    <property type="evidence" value="ECO:0007669"/>
    <property type="project" value="UniProtKB-KW"/>
</dbReference>
<dbReference type="STRING" id="329884.A0A4U0X267"/>